<reference evidence="2" key="1">
    <citation type="submission" date="2019-03" db="EMBL/GenBank/DDBJ databases">
        <authorList>
            <person name="Warren W.C."/>
            <person name="Johnson G.S."/>
        </authorList>
    </citation>
    <scope>NUCLEOTIDE SEQUENCE [LARGE SCALE GENOMIC DNA]</scope>
    <source>
        <strain evidence="2">Basenji</strain>
    </source>
</reference>
<feature type="compositionally biased region" description="Low complexity" evidence="1">
    <location>
        <begin position="7"/>
        <end position="21"/>
    </location>
</feature>
<protein>
    <submittedName>
        <fullName evidence="2">Uncharacterized protein</fullName>
    </submittedName>
</protein>
<accession>A0A8C0N2D9</accession>
<evidence type="ECO:0000313" key="2">
    <source>
        <dbReference type="Ensembl" id="ENSCAFP00030014832.1"/>
    </source>
</evidence>
<feature type="region of interest" description="Disordered" evidence="1">
    <location>
        <begin position="1"/>
        <end position="22"/>
    </location>
</feature>
<dbReference type="AlphaFoldDB" id="A0A8C0N2D9"/>
<name>A0A8C0N2D9_CANLF</name>
<evidence type="ECO:0000313" key="3">
    <source>
        <dbReference type="Proteomes" id="UP000694429"/>
    </source>
</evidence>
<evidence type="ECO:0000256" key="1">
    <source>
        <dbReference type="SAM" id="MobiDB-lite"/>
    </source>
</evidence>
<organism evidence="2 3">
    <name type="scientific">Canis lupus familiaris</name>
    <name type="common">Dog</name>
    <name type="synonym">Canis familiaris</name>
    <dbReference type="NCBI Taxonomy" id="9615"/>
    <lineage>
        <taxon>Eukaryota</taxon>
        <taxon>Metazoa</taxon>
        <taxon>Chordata</taxon>
        <taxon>Craniata</taxon>
        <taxon>Vertebrata</taxon>
        <taxon>Euteleostomi</taxon>
        <taxon>Mammalia</taxon>
        <taxon>Eutheria</taxon>
        <taxon>Laurasiatheria</taxon>
        <taxon>Carnivora</taxon>
        <taxon>Caniformia</taxon>
        <taxon>Canidae</taxon>
        <taxon>Canis</taxon>
    </lineage>
</organism>
<proteinExistence type="predicted"/>
<dbReference type="Proteomes" id="UP000694429">
    <property type="component" value="Chromosome 16"/>
</dbReference>
<reference evidence="2" key="2">
    <citation type="submission" date="2025-08" db="UniProtKB">
        <authorList>
            <consortium name="Ensembl"/>
        </authorList>
    </citation>
    <scope>IDENTIFICATION</scope>
</reference>
<dbReference type="Ensembl" id="ENSCAFT00030016970.1">
    <property type="protein sequence ID" value="ENSCAFP00030014832.1"/>
    <property type="gene ID" value="ENSCAFG00030009175.1"/>
</dbReference>
<sequence>SFTGPRSRVSSLEVSRESAASPARTWKVGAGCAAEARSLGRSLGRSGACAVPRGPRATEPQEARLCHNETPPCGPHGRLPPLPDSTGAFNFERPCYLRGGNCLKRGTPNCEPFRGPCRAFTVCCKAKGSGRKRSSQGTLAPRAKARLPLSKTRAKNTRFSVMRHYHGQNQQGHRWNRRISLSRVGRTSPY</sequence>